<comment type="catalytic activity">
    <reaction evidence="6">
        <text>ATP + H2O = ADP + phosphate + H(+)</text>
        <dbReference type="Rhea" id="RHEA:13065"/>
        <dbReference type="ChEBI" id="CHEBI:15377"/>
        <dbReference type="ChEBI" id="CHEBI:15378"/>
        <dbReference type="ChEBI" id="CHEBI:30616"/>
        <dbReference type="ChEBI" id="CHEBI:43474"/>
        <dbReference type="ChEBI" id="CHEBI:456216"/>
        <dbReference type="EC" id="3.6.4.13"/>
    </reaction>
</comment>
<dbReference type="InterPro" id="IPR001650">
    <property type="entry name" value="Helicase_C-like"/>
</dbReference>
<dbReference type="Proteomes" id="UP000029120">
    <property type="component" value="Chromosome 7"/>
</dbReference>
<keyword evidence="2" id="KW-0547">Nucleotide-binding</keyword>
<evidence type="ECO:0000313" key="10">
    <source>
        <dbReference type="Proteomes" id="UP000029120"/>
    </source>
</evidence>
<dbReference type="InterPro" id="IPR014001">
    <property type="entry name" value="Helicase_ATP-bd"/>
</dbReference>
<keyword evidence="10" id="KW-1185">Reference proteome</keyword>
<dbReference type="EC" id="3.6.4.13" evidence="1"/>
<dbReference type="OrthoDB" id="10253254at2759"/>
<dbReference type="eggNOG" id="KOG0924">
    <property type="taxonomic scope" value="Eukaryota"/>
</dbReference>
<evidence type="ECO:0000313" key="9">
    <source>
        <dbReference type="EMBL" id="KFK28506.1"/>
    </source>
</evidence>
<dbReference type="Pfam" id="PF00271">
    <property type="entry name" value="Helicase_C"/>
    <property type="match status" value="1"/>
</dbReference>
<evidence type="ECO:0000256" key="7">
    <source>
        <dbReference type="SAM" id="MobiDB-lite"/>
    </source>
</evidence>
<dbReference type="FunFam" id="3.40.50.300:FF:001922">
    <property type="entry name" value="DEAH (Asp-Glu-Ala-His) box polypeptide 29"/>
    <property type="match status" value="1"/>
</dbReference>
<feature type="region of interest" description="Disordered" evidence="7">
    <location>
        <begin position="34"/>
        <end position="59"/>
    </location>
</feature>
<feature type="compositionally biased region" description="Basic and acidic residues" evidence="7">
    <location>
        <begin position="44"/>
        <end position="59"/>
    </location>
</feature>
<dbReference type="AlphaFoldDB" id="A0A087GF54"/>
<dbReference type="EMBL" id="CM002875">
    <property type="protein sequence ID" value="KFK28506.1"/>
    <property type="molecule type" value="Genomic_DNA"/>
</dbReference>
<dbReference type="GO" id="GO:0003723">
    <property type="term" value="F:RNA binding"/>
    <property type="evidence" value="ECO:0007669"/>
    <property type="project" value="TreeGrafter"/>
</dbReference>
<dbReference type="GO" id="GO:0005524">
    <property type="term" value="F:ATP binding"/>
    <property type="evidence" value="ECO:0007669"/>
    <property type="project" value="UniProtKB-KW"/>
</dbReference>
<evidence type="ECO:0000256" key="3">
    <source>
        <dbReference type="ARBA" id="ARBA00022801"/>
    </source>
</evidence>
<protein>
    <recommendedName>
        <fullName evidence="1">RNA helicase</fullName>
        <ecNumber evidence="1">3.6.4.13</ecNumber>
    </recommendedName>
</protein>
<evidence type="ECO:0000256" key="1">
    <source>
        <dbReference type="ARBA" id="ARBA00012552"/>
    </source>
</evidence>
<dbReference type="PROSITE" id="PS51192">
    <property type="entry name" value="HELICASE_ATP_BIND_1"/>
    <property type="match status" value="1"/>
</dbReference>
<proteinExistence type="predicted"/>
<keyword evidence="5" id="KW-0067">ATP-binding</keyword>
<evidence type="ECO:0000256" key="2">
    <source>
        <dbReference type="ARBA" id="ARBA00022741"/>
    </source>
</evidence>
<dbReference type="Gramene" id="KFK28506">
    <property type="protein sequence ID" value="KFK28506"/>
    <property type="gene ID" value="AALP_AA7G005000"/>
</dbReference>
<evidence type="ECO:0000256" key="4">
    <source>
        <dbReference type="ARBA" id="ARBA00022806"/>
    </source>
</evidence>
<evidence type="ECO:0000259" key="8">
    <source>
        <dbReference type="PROSITE" id="PS51192"/>
    </source>
</evidence>
<dbReference type="InterPro" id="IPR027417">
    <property type="entry name" value="P-loop_NTPase"/>
</dbReference>
<dbReference type="PANTHER" id="PTHR18934">
    <property type="entry name" value="ATP-DEPENDENT RNA HELICASE"/>
    <property type="match status" value="1"/>
</dbReference>
<feature type="domain" description="Helicase ATP-binding" evidence="8">
    <location>
        <begin position="183"/>
        <end position="310"/>
    </location>
</feature>
<dbReference type="GO" id="GO:0003724">
    <property type="term" value="F:RNA helicase activity"/>
    <property type="evidence" value="ECO:0007669"/>
    <property type="project" value="UniProtKB-EC"/>
</dbReference>
<evidence type="ECO:0000256" key="6">
    <source>
        <dbReference type="ARBA" id="ARBA00047984"/>
    </source>
</evidence>
<sequence>MRIGERKSHLFVDIENAELEFNVPTKKTTISVEEDDESHVSGSVKRERCDCETPHQSDDASLKKKEATRLVTSMSLALSSVAVTGEEVVFHSQHDRKQFFLYTHRNVLFSTQPEPINADTSLVGDDGEVDFKGEAKFAKHMKNKGEAVSEFSMSKTVAEQRQYLSIFSVRDELLQVDGYTLYGIVGCTQPRRVAAMSVAKRVSEEMETELGDKVGYAIRFEDVTGPNTVIKYMTDGVLLRETLKDSDLDKYRVVLMDEAHERSLNTDVLFGILKKVVARRRDFKLIVTSATLNAQKFADFFGSAPIFNIPRRTFPVEIRYSKTPCEDYVEAAVEKAMENGTARCIIYQRSRKPIDSTIVLSQLPADLQAKIFQKPEDGSRKCIVATNIAETSLTVDGIYYVIDTGYGNQQRKEHGYSLVQ</sequence>
<dbReference type="Gene3D" id="3.40.50.300">
    <property type="entry name" value="P-loop containing nucleotide triphosphate hydrolases"/>
    <property type="match status" value="2"/>
</dbReference>
<dbReference type="SUPFAM" id="SSF52540">
    <property type="entry name" value="P-loop containing nucleoside triphosphate hydrolases"/>
    <property type="match status" value="1"/>
</dbReference>
<gene>
    <name evidence="9" type="ordered locus">AALP_Aa7g005000</name>
</gene>
<keyword evidence="4" id="KW-0347">Helicase</keyword>
<keyword evidence="3" id="KW-0378">Hydrolase</keyword>
<name>A0A087GF54_ARAAL</name>
<evidence type="ECO:0000256" key="5">
    <source>
        <dbReference type="ARBA" id="ARBA00022840"/>
    </source>
</evidence>
<dbReference type="GO" id="GO:0016787">
    <property type="term" value="F:hydrolase activity"/>
    <property type="evidence" value="ECO:0007669"/>
    <property type="project" value="UniProtKB-KW"/>
</dbReference>
<reference evidence="10" key="1">
    <citation type="journal article" date="2015" name="Nat. Plants">
        <title>Genome expansion of Arabis alpina linked with retrotransposition and reduced symmetric DNA methylation.</title>
        <authorList>
            <person name="Willing E.M."/>
            <person name="Rawat V."/>
            <person name="Mandakova T."/>
            <person name="Maumus F."/>
            <person name="James G.V."/>
            <person name="Nordstroem K.J."/>
            <person name="Becker C."/>
            <person name="Warthmann N."/>
            <person name="Chica C."/>
            <person name="Szarzynska B."/>
            <person name="Zytnicki M."/>
            <person name="Albani M.C."/>
            <person name="Kiefer C."/>
            <person name="Bergonzi S."/>
            <person name="Castaings L."/>
            <person name="Mateos J.L."/>
            <person name="Berns M.C."/>
            <person name="Bujdoso N."/>
            <person name="Piofczyk T."/>
            <person name="de Lorenzo L."/>
            <person name="Barrero-Sicilia C."/>
            <person name="Mateos I."/>
            <person name="Piednoel M."/>
            <person name="Hagmann J."/>
            <person name="Chen-Min-Tao R."/>
            <person name="Iglesias-Fernandez R."/>
            <person name="Schuster S.C."/>
            <person name="Alonso-Blanco C."/>
            <person name="Roudier F."/>
            <person name="Carbonero P."/>
            <person name="Paz-Ares J."/>
            <person name="Davis S.J."/>
            <person name="Pecinka A."/>
            <person name="Quesneville H."/>
            <person name="Colot V."/>
            <person name="Lysak M.A."/>
            <person name="Weigel D."/>
            <person name="Coupland G."/>
            <person name="Schneeberger K."/>
        </authorList>
    </citation>
    <scope>NUCLEOTIDE SEQUENCE [LARGE SCALE GENOMIC DNA]</scope>
    <source>
        <strain evidence="10">cv. Pajares</strain>
    </source>
</reference>
<dbReference type="SMART" id="SM00487">
    <property type="entry name" value="DEXDc"/>
    <property type="match status" value="1"/>
</dbReference>
<dbReference type="PANTHER" id="PTHR18934:SF91">
    <property type="entry name" value="PRE-MRNA-SPLICING FACTOR ATP-DEPENDENT RNA HELICASE PRP16"/>
    <property type="match status" value="1"/>
</dbReference>
<organism evidence="9 10">
    <name type="scientific">Arabis alpina</name>
    <name type="common">Alpine rock-cress</name>
    <dbReference type="NCBI Taxonomy" id="50452"/>
    <lineage>
        <taxon>Eukaryota</taxon>
        <taxon>Viridiplantae</taxon>
        <taxon>Streptophyta</taxon>
        <taxon>Embryophyta</taxon>
        <taxon>Tracheophyta</taxon>
        <taxon>Spermatophyta</taxon>
        <taxon>Magnoliopsida</taxon>
        <taxon>eudicotyledons</taxon>
        <taxon>Gunneridae</taxon>
        <taxon>Pentapetalae</taxon>
        <taxon>rosids</taxon>
        <taxon>malvids</taxon>
        <taxon>Brassicales</taxon>
        <taxon>Brassicaceae</taxon>
        <taxon>Arabideae</taxon>
        <taxon>Arabis</taxon>
    </lineage>
</organism>
<accession>A0A087GF54</accession>